<dbReference type="Proteomes" id="UP001152795">
    <property type="component" value="Unassembled WGS sequence"/>
</dbReference>
<feature type="non-terminal residue" evidence="1">
    <location>
        <position position="1"/>
    </location>
</feature>
<sequence>GMATKISIKLGYLQACQRLRLKGNHMQGVYSETNYTKTSEYLSITTNDQYNVAVFVRFSFNLRWTGVLLNYSTYSLINTSQCGSGKSCCAHIEKYGGKDRIACVLLTTRMKKQQQNRTKVGRESNGNLKFERWSGQFEELVHFHEANPLLPNFSLRACLYGSRAGLISKTEHKIHHKTSPALTRRGKGGKENIRHRCSPTGSDKCDHIVTPSKIANIFAQRNSLSGKRVDRSIRNRYDLFRLDEEALSCTIFQVSVKAWMYTRQFLVINDIFTRSHKSGIHIYKLYIERERDRKRHLAMRPILCHATDTYNYKLAKWLDEKLKPLSTKEYTIPDPLLFSEELRKKEIQDGEILVSYDVSSLFTNVPVDERIEILVDKAFHNEWFNKTYHLQLERSELANLLNLASVFAKLRYPLRLVDSIISQFVTKKYAEMNSLIPTEYVKRDVICVALPFKDQKSSDIVRRQLAGLGSVIGRALEPVFKSRKIKDEVKVHQMKPPIYVCLPSFSFKCNLYNLLRHINLNFACLRNNLLTIETSFNKYQNLVYNANGQNMLKSKQVENRNYNNFISSAKRADIFFMIANPSSNEKAYKFINVSSVVASNEVHCRAELVPLTRDFITFYPRAGGAKRRVRRNAKLSSILLMSWTVFDAMRMRRILNCTKVQHGGCSTVKQIVKLKNSMSYLLCVVGFIHILNVNVVHYIKAGASVVFLCLFIMVLILYSCFYHKLPMTLKSNKLSMNVKLRPLTRRHATSKISDSLRPCRGRSRFYLSVIRVRALHNHATTDSCISVQRLILVIPNERVQTNEMLKTLSTGHCSSVAWFRARHQNRRTAATYRLHQLNGHRVGLRKILEAIMRSPTH</sequence>
<gene>
    <name evidence="1" type="ORF">PACLA_8A020486</name>
</gene>
<evidence type="ECO:0000313" key="1">
    <source>
        <dbReference type="EMBL" id="CAB4010145.1"/>
    </source>
</evidence>
<dbReference type="OrthoDB" id="10058907at2759"/>
<organism evidence="1 2">
    <name type="scientific">Paramuricea clavata</name>
    <name type="common">Red gorgonian</name>
    <name type="synonym">Violescent sea-whip</name>
    <dbReference type="NCBI Taxonomy" id="317549"/>
    <lineage>
        <taxon>Eukaryota</taxon>
        <taxon>Metazoa</taxon>
        <taxon>Cnidaria</taxon>
        <taxon>Anthozoa</taxon>
        <taxon>Octocorallia</taxon>
        <taxon>Malacalcyonacea</taxon>
        <taxon>Plexauridae</taxon>
        <taxon>Paramuricea</taxon>
    </lineage>
</organism>
<comment type="caution">
    <text evidence="1">The sequence shown here is derived from an EMBL/GenBank/DDBJ whole genome shotgun (WGS) entry which is preliminary data.</text>
</comment>
<dbReference type="AlphaFoldDB" id="A0A7D9IKU6"/>
<reference evidence="1" key="1">
    <citation type="submission" date="2020-04" db="EMBL/GenBank/DDBJ databases">
        <authorList>
            <person name="Alioto T."/>
            <person name="Alioto T."/>
            <person name="Gomez Garrido J."/>
        </authorList>
    </citation>
    <scope>NUCLEOTIDE SEQUENCE</scope>
    <source>
        <strain evidence="1">A484AB</strain>
    </source>
</reference>
<evidence type="ECO:0000313" key="2">
    <source>
        <dbReference type="Proteomes" id="UP001152795"/>
    </source>
</evidence>
<feature type="non-terminal residue" evidence="1">
    <location>
        <position position="857"/>
    </location>
</feature>
<keyword evidence="2" id="KW-1185">Reference proteome</keyword>
<proteinExistence type="predicted"/>
<dbReference type="EMBL" id="CACRXK020006690">
    <property type="protein sequence ID" value="CAB4010145.1"/>
    <property type="molecule type" value="Genomic_DNA"/>
</dbReference>
<name>A0A7D9IKU6_PARCT</name>
<protein>
    <submittedName>
        <fullName evidence="1">Uncharacterized protein</fullName>
    </submittedName>
</protein>
<accession>A0A7D9IKU6</accession>